<gene>
    <name evidence="1" type="ORF">NDU88_003738</name>
</gene>
<dbReference type="EMBL" id="JANPWB010000009">
    <property type="protein sequence ID" value="KAJ1150951.1"/>
    <property type="molecule type" value="Genomic_DNA"/>
</dbReference>
<dbReference type="Proteomes" id="UP001066276">
    <property type="component" value="Chromosome 5"/>
</dbReference>
<keyword evidence="2" id="KW-1185">Reference proteome</keyword>
<sequence length="95" mass="10413">MPYHTQDAGDVNFKPARREELSYLLPSTHPGYPPVPRTPACFPTAHMTSICGAAVEPCRAKWGGNGDGDKSELKLSSCWSRRAKGKEAKVEARKL</sequence>
<evidence type="ECO:0000313" key="1">
    <source>
        <dbReference type="EMBL" id="KAJ1150951.1"/>
    </source>
</evidence>
<organism evidence="1 2">
    <name type="scientific">Pleurodeles waltl</name>
    <name type="common">Iberian ribbed newt</name>
    <dbReference type="NCBI Taxonomy" id="8319"/>
    <lineage>
        <taxon>Eukaryota</taxon>
        <taxon>Metazoa</taxon>
        <taxon>Chordata</taxon>
        <taxon>Craniata</taxon>
        <taxon>Vertebrata</taxon>
        <taxon>Euteleostomi</taxon>
        <taxon>Amphibia</taxon>
        <taxon>Batrachia</taxon>
        <taxon>Caudata</taxon>
        <taxon>Salamandroidea</taxon>
        <taxon>Salamandridae</taxon>
        <taxon>Pleurodelinae</taxon>
        <taxon>Pleurodeles</taxon>
    </lineage>
</organism>
<name>A0AAV7RDS1_PLEWA</name>
<evidence type="ECO:0000313" key="2">
    <source>
        <dbReference type="Proteomes" id="UP001066276"/>
    </source>
</evidence>
<protein>
    <submittedName>
        <fullName evidence="1">Uncharacterized protein</fullName>
    </submittedName>
</protein>
<accession>A0AAV7RDS1</accession>
<dbReference type="AlphaFoldDB" id="A0AAV7RDS1"/>
<reference evidence="1" key="1">
    <citation type="journal article" date="2022" name="bioRxiv">
        <title>Sequencing and chromosome-scale assembly of the giantPleurodeles waltlgenome.</title>
        <authorList>
            <person name="Brown T."/>
            <person name="Elewa A."/>
            <person name="Iarovenko S."/>
            <person name="Subramanian E."/>
            <person name="Araus A.J."/>
            <person name="Petzold A."/>
            <person name="Susuki M."/>
            <person name="Suzuki K.-i.T."/>
            <person name="Hayashi T."/>
            <person name="Toyoda A."/>
            <person name="Oliveira C."/>
            <person name="Osipova E."/>
            <person name="Leigh N.D."/>
            <person name="Simon A."/>
            <person name="Yun M.H."/>
        </authorList>
    </citation>
    <scope>NUCLEOTIDE SEQUENCE</scope>
    <source>
        <strain evidence="1">20211129_DDA</strain>
        <tissue evidence="1">Liver</tissue>
    </source>
</reference>
<proteinExistence type="predicted"/>
<comment type="caution">
    <text evidence="1">The sequence shown here is derived from an EMBL/GenBank/DDBJ whole genome shotgun (WGS) entry which is preliminary data.</text>
</comment>